<comment type="caution">
    <text evidence="2">The sequence shown here is derived from an EMBL/GenBank/DDBJ whole genome shotgun (WGS) entry which is preliminary data.</text>
</comment>
<dbReference type="EMBL" id="JBHMBH010000019">
    <property type="protein sequence ID" value="MFB9714187.1"/>
    <property type="molecule type" value="Genomic_DNA"/>
</dbReference>
<dbReference type="Proteomes" id="UP001589536">
    <property type="component" value="Unassembled WGS sequence"/>
</dbReference>
<evidence type="ECO:0000313" key="2">
    <source>
        <dbReference type="EMBL" id="MFB9714187.1"/>
    </source>
</evidence>
<sequence length="117" mass="13003">MDCPSPPATRRAWSAPRRRPSSTVLTRGGSFQVQAIRSAAQFDDRVVAAALEPKVKKVRVRKGSVTHRYAGGLFGRDSYDHREVLDKGKDWVNYVHIDGPWAGIGWTCNGDLQELVP</sequence>
<organism evidence="2 3">
    <name type="scientific">Arthrobacter methylotrophus</name>
    <dbReference type="NCBI Taxonomy" id="121291"/>
    <lineage>
        <taxon>Bacteria</taxon>
        <taxon>Bacillati</taxon>
        <taxon>Actinomycetota</taxon>
        <taxon>Actinomycetes</taxon>
        <taxon>Micrococcales</taxon>
        <taxon>Micrococcaceae</taxon>
        <taxon>Arthrobacter</taxon>
    </lineage>
</organism>
<evidence type="ECO:0000256" key="1">
    <source>
        <dbReference type="SAM" id="MobiDB-lite"/>
    </source>
</evidence>
<protein>
    <submittedName>
        <fullName evidence="2">Uncharacterized protein</fullName>
    </submittedName>
</protein>
<gene>
    <name evidence="2" type="ORF">ACFFPI_08445</name>
</gene>
<name>A0ABV5UNT5_9MICC</name>
<evidence type="ECO:0000313" key="3">
    <source>
        <dbReference type="Proteomes" id="UP001589536"/>
    </source>
</evidence>
<dbReference type="RefSeq" id="WP_376954067.1">
    <property type="nucleotide sequence ID" value="NZ_JBHMBH010000019.1"/>
</dbReference>
<keyword evidence="3" id="KW-1185">Reference proteome</keyword>
<proteinExistence type="predicted"/>
<accession>A0ABV5UNT5</accession>
<reference evidence="2 3" key="1">
    <citation type="submission" date="2024-09" db="EMBL/GenBank/DDBJ databases">
        <authorList>
            <person name="Sun Q."/>
            <person name="Mori K."/>
        </authorList>
    </citation>
    <scope>NUCLEOTIDE SEQUENCE [LARGE SCALE GENOMIC DNA]</scope>
    <source>
        <strain evidence="2 3">JCM 13519</strain>
    </source>
</reference>
<feature type="region of interest" description="Disordered" evidence="1">
    <location>
        <begin position="1"/>
        <end position="24"/>
    </location>
</feature>